<dbReference type="InterPro" id="IPR005565">
    <property type="entry name" value="Hemolysn_activator_HlyB_C"/>
</dbReference>
<dbReference type="PANTHER" id="PTHR34597:SF3">
    <property type="entry name" value="OUTER MEMBRANE TRANSPORTER CDIB"/>
    <property type="match status" value="1"/>
</dbReference>
<evidence type="ECO:0000259" key="1">
    <source>
        <dbReference type="Pfam" id="PF03865"/>
    </source>
</evidence>
<evidence type="ECO:0000313" key="2">
    <source>
        <dbReference type="EMBL" id="ODS24431.1"/>
    </source>
</evidence>
<accession>A0A1D2QS60</accession>
<dbReference type="AlphaFoldDB" id="A0A1D2QS60"/>
<organism evidence="2 3">
    <name type="scientific">Candidatus Endobugula sertula</name>
    <name type="common">Bugula neritina bacterial symbiont</name>
    <dbReference type="NCBI Taxonomy" id="62101"/>
    <lineage>
        <taxon>Bacteria</taxon>
        <taxon>Pseudomonadati</taxon>
        <taxon>Pseudomonadota</taxon>
        <taxon>Gammaproteobacteria</taxon>
        <taxon>Cellvibrionales</taxon>
        <taxon>Cellvibrionaceae</taxon>
        <taxon>Candidatus Endobugula</taxon>
    </lineage>
</organism>
<dbReference type="Proteomes" id="UP000242502">
    <property type="component" value="Unassembled WGS sequence"/>
</dbReference>
<proteinExistence type="predicted"/>
<dbReference type="GO" id="GO:0098046">
    <property type="term" value="C:type V protein secretion system complex"/>
    <property type="evidence" value="ECO:0007669"/>
    <property type="project" value="TreeGrafter"/>
</dbReference>
<dbReference type="GO" id="GO:0008320">
    <property type="term" value="F:protein transmembrane transporter activity"/>
    <property type="evidence" value="ECO:0007669"/>
    <property type="project" value="TreeGrafter"/>
</dbReference>
<dbReference type="PANTHER" id="PTHR34597">
    <property type="entry name" value="SLR1661 PROTEIN"/>
    <property type="match status" value="1"/>
</dbReference>
<dbReference type="Pfam" id="PF03865">
    <property type="entry name" value="ShlB"/>
    <property type="match status" value="1"/>
</dbReference>
<dbReference type="Gene3D" id="2.40.160.50">
    <property type="entry name" value="membrane protein fhac: a member of the omp85/tpsb transporter family"/>
    <property type="match status" value="1"/>
</dbReference>
<dbReference type="STRING" id="62101.AB835_03795"/>
<evidence type="ECO:0000313" key="3">
    <source>
        <dbReference type="Proteomes" id="UP000242502"/>
    </source>
</evidence>
<gene>
    <name evidence="2" type="ORF">AB835_03795</name>
</gene>
<sequence length="259" mass="29023">MIEPFDVLDISSEASSFGTRLRHPVYRSLTTEFALVVGFEQRGSQSFLLGEAFDFIGRGDDGKSRVNALSLSQQVTYRNTHQVLAVQSQFEFGLDTHNATEGDEPDGVFNAWSGQLQWARRTGWRDSLVSWRTLLQLTDDPMLSSEQFAIGGHGTVRGYRENQLTHDNGLVTSLEWRIGIADSGRLQMMPFIDYGRGWSAEGDGPPPRDISSVGVGWLWSASHHLSAELYLAKALRTVETGLENDLQEEGIHFQLSMRW</sequence>
<dbReference type="InterPro" id="IPR051544">
    <property type="entry name" value="TPS_OM_transporter"/>
</dbReference>
<feature type="domain" description="Haemolysin activator HlyB C-terminal" evidence="1">
    <location>
        <begin position="7"/>
        <end position="216"/>
    </location>
</feature>
<name>A0A1D2QS60_9GAMM</name>
<protein>
    <recommendedName>
        <fullName evidence="1">Haemolysin activator HlyB C-terminal domain-containing protein</fullName>
    </recommendedName>
</protein>
<reference evidence="2 3" key="1">
    <citation type="journal article" date="2016" name="Appl. Environ. Microbiol.">
        <title>Lack of Overt Genome Reduction in the Bryostatin-Producing Bryozoan Symbiont "Candidatus Endobugula sertula".</title>
        <authorList>
            <person name="Miller I.J."/>
            <person name="Vanee N."/>
            <person name="Fong S.S."/>
            <person name="Lim-Fong G.E."/>
            <person name="Kwan J.C."/>
        </authorList>
    </citation>
    <scope>NUCLEOTIDE SEQUENCE [LARGE SCALE GENOMIC DNA]</scope>
    <source>
        <strain evidence="2">AB1-4</strain>
    </source>
</reference>
<dbReference type="EMBL" id="MDLC01000009">
    <property type="protein sequence ID" value="ODS24431.1"/>
    <property type="molecule type" value="Genomic_DNA"/>
</dbReference>
<comment type="caution">
    <text evidence="2">The sequence shown here is derived from an EMBL/GenBank/DDBJ whole genome shotgun (WGS) entry which is preliminary data.</text>
</comment>
<dbReference type="GO" id="GO:0046819">
    <property type="term" value="P:protein secretion by the type V secretion system"/>
    <property type="evidence" value="ECO:0007669"/>
    <property type="project" value="TreeGrafter"/>
</dbReference>